<dbReference type="PANTHER" id="PTHR35666">
    <property type="entry name" value="SIMILAR TO RIKEN CDNA 4921536K21"/>
    <property type="match status" value="1"/>
</dbReference>
<sequence>MDVRNSKAGKLDSGQPEQNRNFKELNYMHNPPTIMPNLGKKRRSVLPKTKVSRVLLYDNVTQQQMLDVKLSHINIEKTRASRLLDLHKKSFMARQKRRQQRLQETNVTLPDIDSKRENLEQNVSRLSKRSAASSHPGLRTEGTEEIESTLKLPAIDNSDSKRHVIFKLKDSNGQTQVFHTIDEDNIFSDIVPLHTFYEKTTQDPRFQGLENSLKKIEIPSDGFNELSPSFKRELTVYPEHLQIYFSDLALTF</sequence>
<protein>
    <submittedName>
        <fullName evidence="2">Uncharacterized protein</fullName>
    </submittedName>
</protein>
<evidence type="ECO:0000313" key="2">
    <source>
        <dbReference type="EMBL" id="KAK3102175.1"/>
    </source>
</evidence>
<proteinExistence type="predicted"/>
<keyword evidence="3" id="KW-1185">Reference proteome</keyword>
<dbReference type="AlphaFoldDB" id="A0AA88YBY8"/>
<accession>A0AA88YBY8</accession>
<dbReference type="Pfam" id="PF17666">
    <property type="entry name" value="DUF5528"/>
    <property type="match status" value="1"/>
</dbReference>
<reference evidence="2" key="1">
    <citation type="submission" date="2019-08" db="EMBL/GenBank/DDBJ databases">
        <title>The improved chromosome-level genome for the pearl oyster Pinctada fucata martensii using PacBio sequencing and Hi-C.</title>
        <authorList>
            <person name="Zheng Z."/>
        </authorList>
    </citation>
    <scope>NUCLEOTIDE SEQUENCE</scope>
    <source>
        <strain evidence="2">ZZ-2019</strain>
        <tissue evidence="2">Adductor muscle</tissue>
    </source>
</reference>
<evidence type="ECO:0000256" key="1">
    <source>
        <dbReference type="SAM" id="MobiDB-lite"/>
    </source>
</evidence>
<feature type="region of interest" description="Disordered" evidence="1">
    <location>
        <begin position="1"/>
        <end position="21"/>
    </location>
</feature>
<organism evidence="2 3">
    <name type="scientific">Pinctada imbricata</name>
    <name type="common">Atlantic pearl-oyster</name>
    <name type="synonym">Pinctada martensii</name>
    <dbReference type="NCBI Taxonomy" id="66713"/>
    <lineage>
        <taxon>Eukaryota</taxon>
        <taxon>Metazoa</taxon>
        <taxon>Spiralia</taxon>
        <taxon>Lophotrochozoa</taxon>
        <taxon>Mollusca</taxon>
        <taxon>Bivalvia</taxon>
        <taxon>Autobranchia</taxon>
        <taxon>Pteriomorphia</taxon>
        <taxon>Pterioida</taxon>
        <taxon>Pterioidea</taxon>
        <taxon>Pteriidae</taxon>
        <taxon>Pinctada</taxon>
    </lineage>
</organism>
<gene>
    <name evidence="2" type="ORF">FSP39_009357</name>
</gene>
<dbReference type="EMBL" id="VSWD01000005">
    <property type="protein sequence ID" value="KAK3102175.1"/>
    <property type="molecule type" value="Genomic_DNA"/>
</dbReference>
<dbReference type="InterPro" id="IPR038935">
    <property type="entry name" value="C5orf52"/>
</dbReference>
<evidence type="ECO:0000313" key="3">
    <source>
        <dbReference type="Proteomes" id="UP001186944"/>
    </source>
</evidence>
<comment type="caution">
    <text evidence="2">The sequence shown here is derived from an EMBL/GenBank/DDBJ whole genome shotgun (WGS) entry which is preliminary data.</text>
</comment>
<dbReference type="PANTHER" id="PTHR35666:SF1">
    <property type="entry name" value="SIMILAR TO RIKEN CDNA 4921536K21"/>
    <property type="match status" value="1"/>
</dbReference>
<dbReference type="Proteomes" id="UP001186944">
    <property type="component" value="Unassembled WGS sequence"/>
</dbReference>
<feature type="compositionally biased region" description="Polar residues" evidence="1">
    <location>
        <begin position="120"/>
        <end position="133"/>
    </location>
</feature>
<feature type="region of interest" description="Disordered" evidence="1">
    <location>
        <begin position="95"/>
        <end position="144"/>
    </location>
</feature>
<name>A0AA88YBY8_PINIB</name>